<dbReference type="RefSeq" id="WP_095351925.1">
    <property type="nucleotide sequence ID" value="NZ_JABUNT010000017.1"/>
</dbReference>
<accession>A0A270B756</accession>
<evidence type="ECO:0000313" key="2">
    <source>
        <dbReference type="Proteomes" id="UP000216033"/>
    </source>
</evidence>
<organism evidence="1 2">
    <name type="scientific">Acetobacter syzygii</name>
    <dbReference type="NCBI Taxonomy" id="146476"/>
    <lineage>
        <taxon>Bacteria</taxon>
        <taxon>Pseudomonadati</taxon>
        <taxon>Pseudomonadota</taxon>
        <taxon>Alphaproteobacteria</taxon>
        <taxon>Acetobacterales</taxon>
        <taxon>Acetobacteraceae</taxon>
        <taxon>Acetobacter</taxon>
    </lineage>
</organism>
<protein>
    <recommendedName>
        <fullName evidence="3">Pilin accessory protein (PilO)</fullName>
    </recommendedName>
</protein>
<dbReference type="AlphaFoldDB" id="A0A270B756"/>
<evidence type="ECO:0000313" key="1">
    <source>
        <dbReference type="EMBL" id="PAL20843.1"/>
    </source>
</evidence>
<dbReference type="Proteomes" id="UP000216033">
    <property type="component" value="Unassembled WGS sequence"/>
</dbReference>
<keyword evidence="2" id="KW-1185">Reference proteome</keyword>
<proteinExistence type="predicted"/>
<evidence type="ECO:0008006" key="3">
    <source>
        <dbReference type="Google" id="ProtNLM"/>
    </source>
</evidence>
<comment type="caution">
    <text evidence="1">The sequence shown here is derived from an EMBL/GenBank/DDBJ whole genome shotgun (WGS) entry which is preliminary data.</text>
</comment>
<reference evidence="1 2" key="1">
    <citation type="submission" date="2017-04" db="EMBL/GenBank/DDBJ databases">
        <title>Kefir bacterial isolates.</title>
        <authorList>
            <person name="Kim Y."/>
            <person name="Blasche S."/>
            <person name="Patil K.R."/>
        </authorList>
    </citation>
    <scope>NUCLEOTIDE SEQUENCE [LARGE SCALE GENOMIC DNA]</scope>
    <source>
        <strain evidence="1 2">KR-2</strain>
    </source>
</reference>
<gene>
    <name evidence="1" type="ORF">B9K05_12570</name>
</gene>
<dbReference type="OrthoDB" id="7216840at2"/>
<sequence length="401" mass="45195">MGFFLKNKNRLWCGDLKWKIYPRRAGFLTIRKDARNFQKITRGLSSDKQAQMTHYVKIKEWPDRVGFLHVDRLPNKMSINSLLLAVVRHYGAEFYGEFEVGIDQIWVVATDELGLPLPGSDGIYTSDDTRAVRERFSGYRFSKMETLDQTDFTTFVENLPDCPVTLRTLSLQPLIALSVVLLCATGMTGEIIHLYMEKRKEDRARLATGRLKKNVTHHSVQSVVRPTNWITACLGTVPNNYFHQGWILQEWSCKADQMSLKWHRNGGTLALSPNGDIMDNGNTILTTLTLHPILTPPQQQQPEIDEKGFLAVLQTHGVLATRTTTDIVSDFSGHGTIRSSTLSFPWQSDLLSLPWDQVKGLKINEISKEITPLGSGSKSTLSGAYRIKAMIVPPNEPTRAP</sequence>
<name>A0A270B756_9PROT</name>
<dbReference type="EMBL" id="NDFP01000018">
    <property type="protein sequence ID" value="PAL20843.1"/>
    <property type="molecule type" value="Genomic_DNA"/>
</dbReference>